<organism evidence="14 15">
    <name type="scientific">Diploptera punctata</name>
    <name type="common">Pacific beetle cockroach</name>
    <dbReference type="NCBI Taxonomy" id="6984"/>
    <lineage>
        <taxon>Eukaryota</taxon>
        <taxon>Metazoa</taxon>
        <taxon>Ecdysozoa</taxon>
        <taxon>Arthropoda</taxon>
        <taxon>Hexapoda</taxon>
        <taxon>Insecta</taxon>
        <taxon>Pterygota</taxon>
        <taxon>Neoptera</taxon>
        <taxon>Polyneoptera</taxon>
        <taxon>Dictyoptera</taxon>
        <taxon>Blattodea</taxon>
        <taxon>Blaberoidea</taxon>
        <taxon>Blaberidae</taxon>
        <taxon>Diplopterinae</taxon>
        <taxon>Diploptera</taxon>
    </lineage>
</organism>
<dbReference type="GO" id="GO:0005634">
    <property type="term" value="C:nucleus"/>
    <property type="evidence" value="ECO:0007669"/>
    <property type="project" value="UniProtKB-SubCell"/>
</dbReference>
<evidence type="ECO:0000256" key="5">
    <source>
        <dbReference type="ARBA" id="ARBA00022833"/>
    </source>
</evidence>
<keyword evidence="5 11" id="KW-0862">Zinc</keyword>
<keyword evidence="8" id="KW-0010">Activator</keyword>
<keyword evidence="4 11" id="KW-0479">Metal-binding</keyword>
<reference evidence="14" key="2">
    <citation type="submission" date="2023-05" db="EMBL/GenBank/DDBJ databases">
        <authorList>
            <person name="Fouks B."/>
        </authorList>
    </citation>
    <scope>NUCLEOTIDE SEQUENCE</scope>
    <source>
        <strain evidence="14">Stay&amp;Tobe</strain>
        <tissue evidence="14">Testes</tissue>
    </source>
</reference>
<dbReference type="InterPro" id="IPR002117">
    <property type="entry name" value="p53_tumour_suppressor"/>
</dbReference>
<dbReference type="PANTHER" id="PTHR11447">
    <property type="entry name" value="CELLULAR TUMOR ANTIGEN P53"/>
    <property type="match status" value="1"/>
</dbReference>
<keyword evidence="9" id="KW-0804">Transcription</keyword>
<evidence type="ECO:0000256" key="10">
    <source>
        <dbReference type="ARBA" id="ARBA00023242"/>
    </source>
</evidence>
<evidence type="ECO:0000256" key="12">
    <source>
        <dbReference type="SAM" id="MobiDB-lite"/>
    </source>
</evidence>
<feature type="binding site" evidence="11">
    <location>
        <position position="199"/>
    </location>
    <ligand>
        <name>Zn(2+)</name>
        <dbReference type="ChEBI" id="CHEBI:29105"/>
    </ligand>
</feature>
<dbReference type="GO" id="GO:0000978">
    <property type="term" value="F:RNA polymerase II cis-regulatory region sequence-specific DNA binding"/>
    <property type="evidence" value="ECO:0007669"/>
    <property type="project" value="TreeGrafter"/>
</dbReference>
<feature type="region of interest" description="Disordered" evidence="12">
    <location>
        <begin position="232"/>
        <end position="260"/>
    </location>
</feature>
<dbReference type="GO" id="GO:0000981">
    <property type="term" value="F:DNA-binding transcription factor activity, RNA polymerase II-specific"/>
    <property type="evidence" value="ECO:0007669"/>
    <property type="project" value="TreeGrafter"/>
</dbReference>
<dbReference type="Gene3D" id="2.60.40.720">
    <property type="match status" value="2"/>
</dbReference>
<feature type="compositionally biased region" description="Basic and acidic residues" evidence="12">
    <location>
        <begin position="249"/>
        <end position="260"/>
    </location>
</feature>
<dbReference type="Proteomes" id="UP001233999">
    <property type="component" value="Unassembled WGS sequence"/>
</dbReference>
<keyword evidence="7" id="KW-0238">DNA-binding</keyword>
<keyword evidence="6" id="KW-0805">Transcription regulation</keyword>
<sequence length="260" mass="29531">MENYSFEPLFSIDDPTLLSVFPVDQQMLMIGSEQDMSIDSSEPGFENIDLPREQEVSVDRSEPVFENIDFEAAATVKNPAKETVAGQHNFSYNFLLGEKSGSSWTYSEVKDKLFIRMNSKIQLEFACDYDYGKPFNAQDTVNKGYEKVVQHIIRIEDKHAMYQHNAESDRYSVVVPLGTKQIGTHKYQKTLSFSCQNSCIAIKRPMAVIFTLEDEEAKVVGRKTLNVKVCSGPNRDRKLEENGVAGNEGVKKSREKEEQM</sequence>
<evidence type="ECO:0000256" key="9">
    <source>
        <dbReference type="ARBA" id="ARBA00023163"/>
    </source>
</evidence>
<dbReference type="PANTHER" id="PTHR11447:SF16">
    <property type="entry name" value="P53 PROTEIN LONG FORM VARIANT 1"/>
    <property type="match status" value="1"/>
</dbReference>
<dbReference type="Pfam" id="PF00870">
    <property type="entry name" value="P53"/>
    <property type="match status" value="2"/>
</dbReference>
<evidence type="ECO:0000313" key="14">
    <source>
        <dbReference type="EMBL" id="KAJ9599941.1"/>
    </source>
</evidence>
<dbReference type="SUPFAM" id="SSF49417">
    <property type="entry name" value="p53-like transcription factors"/>
    <property type="match status" value="1"/>
</dbReference>
<accession>A0AAD8AJT1</accession>
<feature type="domain" description="p53 DNA-binding" evidence="13">
    <location>
        <begin position="142"/>
        <end position="242"/>
    </location>
</feature>
<evidence type="ECO:0000256" key="3">
    <source>
        <dbReference type="ARBA" id="ARBA00022703"/>
    </source>
</evidence>
<comment type="similarity">
    <text evidence="2">Belongs to the p53 family.</text>
</comment>
<evidence type="ECO:0000256" key="2">
    <source>
        <dbReference type="ARBA" id="ARBA00006167"/>
    </source>
</evidence>
<gene>
    <name evidence="14" type="ORF">L9F63_009769</name>
</gene>
<dbReference type="GO" id="GO:0006915">
    <property type="term" value="P:apoptotic process"/>
    <property type="evidence" value="ECO:0007669"/>
    <property type="project" value="UniProtKB-KW"/>
</dbReference>
<proteinExistence type="inferred from homology"/>
<evidence type="ECO:0000259" key="13">
    <source>
        <dbReference type="Pfam" id="PF00870"/>
    </source>
</evidence>
<dbReference type="AlphaFoldDB" id="A0AAD8AJT1"/>
<dbReference type="GO" id="GO:0046872">
    <property type="term" value="F:metal ion binding"/>
    <property type="evidence" value="ECO:0007669"/>
    <property type="project" value="UniProtKB-KW"/>
</dbReference>
<feature type="binding site" evidence="11">
    <location>
        <position position="195"/>
    </location>
    <ligand>
        <name>Zn(2+)</name>
        <dbReference type="ChEBI" id="CHEBI:29105"/>
    </ligand>
</feature>
<keyword evidence="15" id="KW-1185">Reference proteome</keyword>
<evidence type="ECO:0000256" key="7">
    <source>
        <dbReference type="ARBA" id="ARBA00023125"/>
    </source>
</evidence>
<reference evidence="14" key="1">
    <citation type="journal article" date="2023" name="IScience">
        <title>Live-bearing cockroach genome reveals convergent evolutionary mechanisms linked to viviparity in insects and beyond.</title>
        <authorList>
            <person name="Fouks B."/>
            <person name="Harrison M.C."/>
            <person name="Mikhailova A.A."/>
            <person name="Marchal E."/>
            <person name="English S."/>
            <person name="Carruthers M."/>
            <person name="Jennings E.C."/>
            <person name="Chiamaka E.L."/>
            <person name="Frigard R.A."/>
            <person name="Pippel M."/>
            <person name="Attardo G.M."/>
            <person name="Benoit J.B."/>
            <person name="Bornberg-Bauer E."/>
            <person name="Tobe S.S."/>
        </authorList>
    </citation>
    <scope>NUCLEOTIDE SEQUENCE</scope>
    <source>
        <strain evidence="14">Stay&amp;Tobe</strain>
    </source>
</reference>
<evidence type="ECO:0000256" key="4">
    <source>
        <dbReference type="ARBA" id="ARBA00022723"/>
    </source>
</evidence>
<comment type="caution">
    <text evidence="14">The sequence shown here is derived from an EMBL/GenBank/DDBJ whole genome shotgun (WGS) entry which is preliminary data.</text>
</comment>
<evidence type="ECO:0000256" key="1">
    <source>
        <dbReference type="ARBA" id="ARBA00004123"/>
    </source>
</evidence>
<keyword evidence="10" id="KW-0539">Nucleus</keyword>
<dbReference type="InterPro" id="IPR008967">
    <property type="entry name" value="p53-like_TF_DNA-bd_sf"/>
</dbReference>
<evidence type="ECO:0000256" key="11">
    <source>
        <dbReference type="PIRSR" id="PIRSR602117-1"/>
    </source>
</evidence>
<dbReference type="InterPro" id="IPR012346">
    <property type="entry name" value="p53/RUNT-type_TF_DNA-bd_sf"/>
</dbReference>
<name>A0AAD8AJT1_DIPPU</name>
<dbReference type="EMBL" id="JASPKZ010000463">
    <property type="protein sequence ID" value="KAJ9599941.1"/>
    <property type="molecule type" value="Genomic_DNA"/>
</dbReference>
<comment type="cofactor">
    <cofactor evidence="11">
        <name>Zn(2+)</name>
        <dbReference type="ChEBI" id="CHEBI:29105"/>
    </cofactor>
    <text evidence="11">Binds 1 zinc ion per subunit.</text>
</comment>
<evidence type="ECO:0000313" key="15">
    <source>
        <dbReference type="Proteomes" id="UP001233999"/>
    </source>
</evidence>
<evidence type="ECO:0000256" key="8">
    <source>
        <dbReference type="ARBA" id="ARBA00023159"/>
    </source>
</evidence>
<keyword evidence="3" id="KW-0053">Apoptosis</keyword>
<evidence type="ECO:0000256" key="6">
    <source>
        <dbReference type="ARBA" id="ARBA00023015"/>
    </source>
</evidence>
<protein>
    <recommendedName>
        <fullName evidence="13">p53 DNA-binding domain-containing protein</fullName>
    </recommendedName>
</protein>
<dbReference type="InterPro" id="IPR011615">
    <property type="entry name" value="p53_DNA-bd"/>
</dbReference>
<comment type="subcellular location">
    <subcellularLocation>
        <location evidence="1">Nucleus</location>
    </subcellularLocation>
</comment>
<feature type="domain" description="p53 DNA-binding" evidence="13">
    <location>
        <begin position="81"/>
        <end position="130"/>
    </location>
</feature>